<organism evidence="11 12">
    <name type="scientific">Elaeophora elaphi</name>
    <dbReference type="NCBI Taxonomy" id="1147741"/>
    <lineage>
        <taxon>Eukaryota</taxon>
        <taxon>Metazoa</taxon>
        <taxon>Ecdysozoa</taxon>
        <taxon>Nematoda</taxon>
        <taxon>Chromadorea</taxon>
        <taxon>Rhabditida</taxon>
        <taxon>Spirurina</taxon>
        <taxon>Spiruromorpha</taxon>
        <taxon>Filarioidea</taxon>
        <taxon>Onchocercidae</taxon>
        <taxon>Elaeophora</taxon>
    </lineage>
</organism>
<dbReference type="PRINTS" id="PR00205">
    <property type="entry name" value="CADHERIN"/>
</dbReference>
<comment type="subcellular location">
    <subcellularLocation>
        <location evidence="1">Membrane</location>
        <topology evidence="1">Single-pass membrane protein</topology>
    </subcellularLocation>
</comment>
<dbReference type="FunFam" id="2.60.40.60:FF:000020">
    <property type="entry name" value="Dachsous cadherin-related 1b"/>
    <property type="match status" value="1"/>
</dbReference>
<keyword evidence="11" id="KW-1185">Reference proteome</keyword>
<reference evidence="12" key="1">
    <citation type="submission" date="2017-02" db="UniProtKB">
        <authorList>
            <consortium name="WormBaseParasite"/>
        </authorList>
    </citation>
    <scope>IDENTIFICATION</scope>
</reference>
<evidence type="ECO:0000256" key="9">
    <source>
        <dbReference type="SAM" id="SignalP"/>
    </source>
</evidence>
<name>A0A0R3RMV0_9BILA</name>
<keyword evidence="2" id="KW-0812">Transmembrane</keyword>
<evidence type="ECO:0000256" key="4">
    <source>
        <dbReference type="ARBA" id="ARBA00022837"/>
    </source>
</evidence>
<dbReference type="PROSITE" id="PS50268">
    <property type="entry name" value="CADHERIN_2"/>
    <property type="match status" value="3"/>
</dbReference>
<accession>A0A0R3RMV0</accession>
<keyword evidence="9" id="KW-0732">Signal</keyword>
<feature type="signal peptide" evidence="9">
    <location>
        <begin position="1"/>
        <end position="16"/>
    </location>
</feature>
<dbReference type="WBParaSite" id="EEL_0000281001-mRNA-1">
    <property type="protein sequence ID" value="EEL_0000281001-mRNA-1"/>
    <property type="gene ID" value="EEL_0000281001"/>
</dbReference>
<keyword evidence="3" id="KW-0677">Repeat</keyword>
<evidence type="ECO:0000259" key="10">
    <source>
        <dbReference type="PROSITE" id="PS50268"/>
    </source>
</evidence>
<evidence type="ECO:0000313" key="11">
    <source>
        <dbReference type="Proteomes" id="UP000050640"/>
    </source>
</evidence>
<dbReference type="InterPro" id="IPR050174">
    <property type="entry name" value="Protocadherin/Cadherin-CA"/>
</dbReference>
<dbReference type="InterPro" id="IPR020894">
    <property type="entry name" value="Cadherin_CS"/>
</dbReference>
<feature type="domain" description="Cadherin" evidence="10">
    <location>
        <begin position="60"/>
        <end position="161"/>
    </location>
</feature>
<dbReference type="InterPro" id="IPR002126">
    <property type="entry name" value="Cadherin-like_dom"/>
</dbReference>
<keyword evidence="7" id="KW-0325">Glycoprotein</keyword>
<keyword evidence="4 8" id="KW-0106">Calcium</keyword>
<dbReference type="InterPro" id="IPR015919">
    <property type="entry name" value="Cadherin-like_sf"/>
</dbReference>
<dbReference type="PANTHER" id="PTHR24028">
    <property type="entry name" value="CADHERIN-87A"/>
    <property type="match status" value="1"/>
</dbReference>
<protein>
    <submittedName>
        <fullName evidence="12">Cadherin domain protein</fullName>
    </submittedName>
</protein>
<dbReference type="GO" id="GO:0007156">
    <property type="term" value="P:homophilic cell adhesion via plasma membrane adhesion molecules"/>
    <property type="evidence" value="ECO:0007669"/>
    <property type="project" value="InterPro"/>
</dbReference>
<evidence type="ECO:0000256" key="2">
    <source>
        <dbReference type="ARBA" id="ARBA00022692"/>
    </source>
</evidence>
<evidence type="ECO:0000256" key="5">
    <source>
        <dbReference type="ARBA" id="ARBA00022989"/>
    </source>
</evidence>
<evidence type="ECO:0000256" key="6">
    <source>
        <dbReference type="ARBA" id="ARBA00023136"/>
    </source>
</evidence>
<dbReference type="GO" id="GO:0005509">
    <property type="term" value="F:calcium ion binding"/>
    <property type="evidence" value="ECO:0007669"/>
    <property type="project" value="UniProtKB-UniRule"/>
</dbReference>
<feature type="chain" id="PRO_5006447654" evidence="9">
    <location>
        <begin position="17"/>
        <end position="365"/>
    </location>
</feature>
<evidence type="ECO:0000256" key="3">
    <source>
        <dbReference type="ARBA" id="ARBA00022737"/>
    </source>
</evidence>
<proteinExistence type="predicted"/>
<dbReference type="PROSITE" id="PS00232">
    <property type="entry name" value="CADHERIN_1"/>
    <property type="match status" value="1"/>
</dbReference>
<sequence>FFFFFFVSGLLKLASALDFEKLERFAITVIATDSGKPPLSSTCEIEIETLDVNDNPPRFVQPVYQASVRENMQRSTKVVQVLANDPDSEHFGLVSYLIANDTVPFTIEEDGWITTTEVLDREANSAYRLTVKALDGGTPPLSDSAIVEIEVEDENDNAPVLKHCNMTAVVQESVGPGHVILPISITDNDKEPNTGPYKLQIIGDGASLFAFDSMLNLITTKRLPPHAKKEVYLLSVKVSDRGNLSTECPMTLFVKEESRHAPQSNPLKITLNTLMGEFLGGVIGRVVATDEDSADMLRYSLADRETKADNVWSDHQRLKIPFSIDSETGDIIGEADLLAGTYRFNVSVTDGKYMTIVPVLVDVSI</sequence>
<keyword evidence="6" id="KW-0472">Membrane</keyword>
<evidence type="ECO:0000256" key="8">
    <source>
        <dbReference type="PROSITE-ProRule" id="PRU00043"/>
    </source>
</evidence>
<dbReference type="GO" id="GO:0005886">
    <property type="term" value="C:plasma membrane"/>
    <property type="evidence" value="ECO:0007669"/>
    <property type="project" value="InterPro"/>
</dbReference>
<dbReference type="GO" id="GO:0007411">
    <property type="term" value="P:axon guidance"/>
    <property type="evidence" value="ECO:0007669"/>
    <property type="project" value="UniProtKB-ARBA"/>
</dbReference>
<dbReference type="Pfam" id="PF00028">
    <property type="entry name" value="Cadherin"/>
    <property type="match status" value="1"/>
</dbReference>
<dbReference type="Proteomes" id="UP000050640">
    <property type="component" value="Unplaced"/>
</dbReference>
<dbReference type="STRING" id="1147741.A0A0R3RMV0"/>
<keyword evidence="5" id="KW-1133">Transmembrane helix</keyword>
<evidence type="ECO:0000256" key="7">
    <source>
        <dbReference type="ARBA" id="ARBA00023180"/>
    </source>
</evidence>
<evidence type="ECO:0000313" key="12">
    <source>
        <dbReference type="WBParaSite" id="EEL_0000281001-mRNA-1"/>
    </source>
</evidence>
<dbReference type="SMART" id="SM00112">
    <property type="entry name" value="CA"/>
    <property type="match status" value="4"/>
</dbReference>
<dbReference type="PANTHER" id="PTHR24028:SF328">
    <property type="entry name" value="CADHERIN-3"/>
    <property type="match status" value="1"/>
</dbReference>
<dbReference type="AlphaFoldDB" id="A0A0R3RMV0"/>
<evidence type="ECO:0000256" key="1">
    <source>
        <dbReference type="ARBA" id="ARBA00004167"/>
    </source>
</evidence>
<dbReference type="Gene3D" id="2.60.40.60">
    <property type="entry name" value="Cadherins"/>
    <property type="match status" value="4"/>
</dbReference>
<dbReference type="SUPFAM" id="SSF49313">
    <property type="entry name" value="Cadherin-like"/>
    <property type="match status" value="4"/>
</dbReference>
<feature type="domain" description="Cadherin" evidence="10">
    <location>
        <begin position="8"/>
        <end position="59"/>
    </location>
</feature>
<dbReference type="CDD" id="cd11304">
    <property type="entry name" value="Cadherin_repeat"/>
    <property type="match status" value="4"/>
</dbReference>
<feature type="domain" description="Cadherin" evidence="10">
    <location>
        <begin position="162"/>
        <end position="264"/>
    </location>
</feature>